<feature type="non-terminal residue" evidence="1">
    <location>
        <position position="1"/>
    </location>
</feature>
<protein>
    <submittedName>
        <fullName evidence="1">Uncharacterized protein</fullName>
    </submittedName>
</protein>
<gene>
    <name evidence="1" type="ORF">METZ01_LOCUS313525</name>
</gene>
<evidence type="ECO:0000313" key="1">
    <source>
        <dbReference type="EMBL" id="SVC60671.1"/>
    </source>
</evidence>
<dbReference type="AlphaFoldDB" id="A0A382NM48"/>
<proteinExistence type="predicted"/>
<organism evidence="1">
    <name type="scientific">marine metagenome</name>
    <dbReference type="NCBI Taxonomy" id="408172"/>
    <lineage>
        <taxon>unclassified sequences</taxon>
        <taxon>metagenomes</taxon>
        <taxon>ecological metagenomes</taxon>
    </lineage>
</organism>
<accession>A0A382NM48</accession>
<dbReference type="EMBL" id="UINC01100537">
    <property type="protein sequence ID" value="SVC60671.1"/>
    <property type="molecule type" value="Genomic_DNA"/>
</dbReference>
<sequence length="296" mass="31017">DVYEGGTLGVASAFGGAALLLDREGDDIYLGDVMTQGSAMFGVALLHDMKGSDLYSAARFAQGFAGPRAIAAVVDSKGNDHYVTDRSRPSVYGTEGVYEGWAQGVGCGLRGFAAGGIGLLLDEEGHDRYQAGNFSQGVGYFFGLGGLVDRRGDDHYRATRYSQASSAHQAIGVLVDEEGDDAYEGQITANQGASWDASVAILVDLKGNDTYRGAGLSQGASAMNGFAALFDGKGDDVYRSPSGQADGGSTRYWGGRDAPNVAILIDEAGHDDYDREGRADGVEFLGSRIGLFRDAE</sequence>
<reference evidence="1" key="1">
    <citation type="submission" date="2018-05" db="EMBL/GenBank/DDBJ databases">
        <authorList>
            <person name="Lanie J.A."/>
            <person name="Ng W.-L."/>
            <person name="Kazmierczak K.M."/>
            <person name="Andrzejewski T.M."/>
            <person name="Davidsen T.M."/>
            <person name="Wayne K.J."/>
            <person name="Tettelin H."/>
            <person name="Glass J.I."/>
            <person name="Rusch D."/>
            <person name="Podicherti R."/>
            <person name="Tsui H.-C.T."/>
            <person name="Winkler M.E."/>
        </authorList>
    </citation>
    <scope>NUCLEOTIDE SEQUENCE</scope>
</reference>
<name>A0A382NM48_9ZZZZ</name>